<keyword evidence="1 3" id="KW-0963">Cytoplasm</keyword>
<dbReference type="AlphaFoldDB" id="A0A4R3NHH0"/>
<name>A0A4R3NHH0_9BACI</name>
<keyword evidence="2 3" id="KW-0690">Ribosome biogenesis</keyword>
<dbReference type="SUPFAM" id="SSF74942">
    <property type="entry name" value="YhbC-like, C-terminal domain"/>
    <property type="match status" value="1"/>
</dbReference>
<comment type="function">
    <text evidence="3">Required for maturation of 30S ribosomal subunits.</text>
</comment>
<dbReference type="GO" id="GO:0000028">
    <property type="term" value="P:ribosomal small subunit assembly"/>
    <property type="evidence" value="ECO:0007669"/>
    <property type="project" value="TreeGrafter"/>
</dbReference>
<dbReference type="RefSeq" id="WP_132370024.1">
    <property type="nucleotide sequence ID" value="NZ_SMAN01000001.1"/>
</dbReference>
<dbReference type="Gene3D" id="3.30.300.70">
    <property type="entry name" value="RimP-like superfamily, N-terminal"/>
    <property type="match status" value="1"/>
</dbReference>
<dbReference type="PANTHER" id="PTHR33867:SF1">
    <property type="entry name" value="RIBOSOME MATURATION FACTOR RIMP"/>
    <property type="match status" value="1"/>
</dbReference>
<dbReference type="HAMAP" id="MF_01077">
    <property type="entry name" value="RimP"/>
    <property type="match status" value="1"/>
</dbReference>
<sequence length="157" mass="18015">MGKNVTAITKELAEPILENMNVELVDIEFVKEGKNWYLRLFVDKDGGITIEECEEISEALSVKLDEADPISTPYFLEVSSPGVERPLKKKTDFEKYVGHRVYVKLYRHMNGEKEFEGKLLSFADEMATIEFNDRGRMKTVDIPYDQIAKARLAVSFN</sequence>
<dbReference type="FunFam" id="3.30.300.70:FF:000001">
    <property type="entry name" value="Ribosome maturation factor RimP"/>
    <property type="match status" value="1"/>
</dbReference>
<reference evidence="6 7" key="1">
    <citation type="submission" date="2019-03" db="EMBL/GenBank/DDBJ databases">
        <title>Genomic Encyclopedia of Type Strains, Phase IV (KMG-IV): sequencing the most valuable type-strain genomes for metagenomic binning, comparative biology and taxonomic classification.</title>
        <authorList>
            <person name="Goeker M."/>
        </authorList>
    </citation>
    <scope>NUCLEOTIDE SEQUENCE [LARGE SCALE GENOMIC DNA]</scope>
    <source>
        <strain evidence="6 7">DSM 25894</strain>
    </source>
</reference>
<dbReference type="InterPro" id="IPR028989">
    <property type="entry name" value="RimP_N"/>
</dbReference>
<dbReference type="Proteomes" id="UP000294650">
    <property type="component" value="Unassembled WGS sequence"/>
</dbReference>
<dbReference type="EMBL" id="SMAN01000001">
    <property type="protein sequence ID" value="TCT26732.1"/>
    <property type="molecule type" value="Genomic_DNA"/>
</dbReference>
<evidence type="ECO:0000259" key="5">
    <source>
        <dbReference type="Pfam" id="PF17384"/>
    </source>
</evidence>
<keyword evidence="7" id="KW-1185">Reference proteome</keyword>
<dbReference type="InterPro" id="IPR036847">
    <property type="entry name" value="RimP_C_sf"/>
</dbReference>
<feature type="domain" description="Ribosome maturation factor RimP N-terminal" evidence="4">
    <location>
        <begin position="12"/>
        <end position="84"/>
    </location>
</feature>
<evidence type="ECO:0000256" key="2">
    <source>
        <dbReference type="ARBA" id="ARBA00022517"/>
    </source>
</evidence>
<organism evidence="6 7">
    <name type="scientific">Melghiribacillus thermohalophilus</name>
    <dbReference type="NCBI Taxonomy" id="1324956"/>
    <lineage>
        <taxon>Bacteria</taxon>
        <taxon>Bacillati</taxon>
        <taxon>Bacillota</taxon>
        <taxon>Bacilli</taxon>
        <taxon>Bacillales</taxon>
        <taxon>Bacillaceae</taxon>
        <taxon>Melghiribacillus</taxon>
    </lineage>
</organism>
<evidence type="ECO:0000313" key="6">
    <source>
        <dbReference type="EMBL" id="TCT26732.1"/>
    </source>
</evidence>
<evidence type="ECO:0000313" key="7">
    <source>
        <dbReference type="Proteomes" id="UP000294650"/>
    </source>
</evidence>
<comment type="caution">
    <text evidence="6">The sequence shown here is derived from an EMBL/GenBank/DDBJ whole genome shotgun (WGS) entry which is preliminary data.</text>
</comment>
<accession>A0A4R3NHH0</accession>
<dbReference type="NCBIfam" id="NF000928">
    <property type="entry name" value="PRK00092.1-2"/>
    <property type="match status" value="1"/>
</dbReference>
<dbReference type="GO" id="GO:0005829">
    <property type="term" value="C:cytosol"/>
    <property type="evidence" value="ECO:0007669"/>
    <property type="project" value="TreeGrafter"/>
</dbReference>
<evidence type="ECO:0000256" key="1">
    <source>
        <dbReference type="ARBA" id="ARBA00022490"/>
    </source>
</evidence>
<dbReference type="CDD" id="cd01734">
    <property type="entry name" value="YlxS_C"/>
    <property type="match status" value="1"/>
</dbReference>
<feature type="domain" description="Ribosome maturation factor RimP C-terminal" evidence="5">
    <location>
        <begin position="87"/>
        <end position="156"/>
    </location>
</feature>
<dbReference type="PANTHER" id="PTHR33867">
    <property type="entry name" value="RIBOSOME MATURATION FACTOR RIMP"/>
    <property type="match status" value="1"/>
</dbReference>
<dbReference type="OrthoDB" id="9805006at2"/>
<dbReference type="GO" id="GO:0006412">
    <property type="term" value="P:translation"/>
    <property type="evidence" value="ECO:0007669"/>
    <property type="project" value="TreeGrafter"/>
</dbReference>
<evidence type="ECO:0000256" key="3">
    <source>
        <dbReference type="HAMAP-Rule" id="MF_01077"/>
    </source>
</evidence>
<protein>
    <recommendedName>
        <fullName evidence="3">Ribosome maturation factor RimP</fullName>
    </recommendedName>
</protein>
<dbReference type="Pfam" id="PF02576">
    <property type="entry name" value="RimP_N"/>
    <property type="match status" value="1"/>
</dbReference>
<proteinExistence type="inferred from homology"/>
<gene>
    <name evidence="3" type="primary">rimP</name>
    <name evidence="6" type="ORF">EDD68_10185</name>
</gene>
<comment type="similarity">
    <text evidence="3">Belongs to the RimP family.</text>
</comment>
<evidence type="ECO:0000259" key="4">
    <source>
        <dbReference type="Pfam" id="PF02576"/>
    </source>
</evidence>
<comment type="subcellular location">
    <subcellularLocation>
        <location evidence="3">Cytoplasm</location>
    </subcellularLocation>
</comment>
<dbReference type="InterPro" id="IPR028998">
    <property type="entry name" value="RimP_C"/>
</dbReference>
<dbReference type="InterPro" id="IPR003728">
    <property type="entry name" value="Ribosome_maturation_RimP"/>
</dbReference>
<dbReference type="Gene3D" id="2.30.30.180">
    <property type="entry name" value="Ribosome maturation factor RimP, C-terminal domain"/>
    <property type="match status" value="1"/>
</dbReference>
<dbReference type="Pfam" id="PF17384">
    <property type="entry name" value="DUF150_C"/>
    <property type="match status" value="1"/>
</dbReference>
<dbReference type="SUPFAM" id="SSF75420">
    <property type="entry name" value="YhbC-like, N-terminal domain"/>
    <property type="match status" value="1"/>
</dbReference>
<dbReference type="InterPro" id="IPR035956">
    <property type="entry name" value="RimP_N_sf"/>
</dbReference>